<feature type="compositionally biased region" description="Polar residues" evidence="1">
    <location>
        <begin position="34"/>
        <end position="43"/>
    </location>
</feature>
<feature type="region of interest" description="Disordered" evidence="1">
    <location>
        <begin position="27"/>
        <end position="55"/>
    </location>
</feature>
<dbReference type="RefSeq" id="WP_089772494.1">
    <property type="nucleotide sequence ID" value="NZ_FNTX01000001.1"/>
</dbReference>
<dbReference type="Proteomes" id="UP000199220">
    <property type="component" value="Unassembled WGS sequence"/>
</dbReference>
<dbReference type="STRING" id="648782.SAMN04488554_1671"/>
<dbReference type="OrthoDB" id="5146489at2"/>
<dbReference type="AlphaFoldDB" id="A0A1H5GK12"/>
<accession>A0A1H5GK12</accession>
<organism evidence="2 3">
    <name type="scientific">Ruania alba</name>
    <dbReference type="NCBI Taxonomy" id="648782"/>
    <lineage>
        <taxon>Bacteria</taxon>
        <taxon>Bacillati</taxon>
        <taxon>Actinomycetota</taxon>
        <taxon>Actinomycetes</taxon>
        <taxon>Micrococcales</taxon>
        <taxon>Ruaniaceae</taxon>
        <taxon>Ruania</taxon>
    </lineage>
</organism>
<evidence type="ECO:0000256" key="1">
    <source>
        <dbReference type="SAM" id="MobiDB-lite"/>
    </source>
</evidence>
<evidence type="ECO:0000313" key="3">
    <source>
        <dbReference type="Proteomes" id="UP000199220"/>
    </source>
</evidence>
<protein>
    <submittedName>
        <fullName evidence="2">Uncharacterized protein</fullName>
    </submittedName>
</protein>
<reference evidence="3" key="1">
    <citation type="submission" date="2016-10" db="EMBL/GenBank/DDBJ databases">
        <authorList>
            <person name="Varghese N."/>
            <person name="Submissions S."/>
        </authorList>
    </citation>
    <scope>NUCLEOTIDE SEQUENCE [LARGE SCALE GENOMIC DNA]</scope>
    <source>
        <strain evidence="3">DSM 21368</strain>
    </source>
</reference>
<keyword evidence="3" id="KW-1185">Reference proteome</keyword>
<dbReference type="EMBL" id="FNTX01000001">
    <property type="protein sequence ID" value="SEE15761.1"/>
    <property type="molecule type" value="Genomic_DNA"/>
</dbReference>
<gene>
    <name evidence="2" type="ORF">SAMN04488554_1671</name>
</gene>
<dbReference type="PROSITE" id="PS51257">
    <property type="entry name" value="PROKAR_LIPOPROTEIN"/>
    <property type="match status" value="1"/>
</dbReference>
<proteinExistence type="predicted"/>
<evidence type="ECO:0000313" key="2">
    <source>
        <dbReference type="EMBL" id="SEE15761.1"/>
    </source>
</evidence>
<name>A0A1H5GK12_9MICO</name>
<sequence>MRRRSIRLAGLLSLVVLLAGCRGLPGLGGDPTNGPATPSTDQGGSAGEDGPRTIPPQLLECGESAEPQVDLTDELVASDGGWSVPSGYRSASGYYDDLAYEEQSFLETLVPQEPGYDSLDLLGVIGYVGLDWGQYARECNRVPLEAMLERVAEYESALGAQALDGAELTEVAGLPAVTQTMQIPNYTFRGYWLFSQTELLFIGCQWTSDRAQEEIADGCADLIGSVQVG</sequence>